<organism evidence="1 2">
    <name type="scientific">Phytomonospora endophytica</name>
    <dbReference type="NCBI Taxonomy" id="714109"/>
    <lineage>
        <taxon>Bacteria</taxon>
        <taxon>Bacillati</taxon>
        <taxon>Actinomycetota</taxon>
        <taxon>Actinomycetes</taxon>
        <taxon>Micromonosporales</taxon>
        <taxon>Micromonosporaceae</taxon>
        <taxon>Phytomonospora</taxon>
    </lineage>
</organism>
<accession>A0A841FQJ4</accession>
<protein>
    <submittedName>
        <fullName evidence="1">Uncharacterized protein</fullName>
    </submittedName>
</protein>
<gene>
    <name evidence="1" type="ORF">HNR73_007458</name>
</gene>
<evidence type="ECO:0000313" key="1">
    <source>
        <dbReference type="EMBL" id="MBB6039561.1"/>
    </source>
</evidence>
<comment type="caution">
    <text evidence="1">The sequence shown here is derived from an EMBL/GenBank/DDBJ whole genome shotgun (WGS) entry which is preliminary data.</text>
</comment>
<dbReference type="EMBL" id="JACHGT010000023">
    <property type="protein sequence ID" value="MBB6039561.1"/>
    <property type="molecule type" value="Genomic_DNA"/>
</dbReference>
<sequence length="179" mass="19335">MVDTVKQIALLLHPDPKPEHVSPPEAYNEALDHVEGERWGYEHDLAAAVDGGDADPILEALARLAATIEGAEHQRRIVLAYARHFAAGRRHSLEALGRAARLSPSGVRTAYRDEDVAYVRATLAGPTVAADPELAAMNALTEAADETRADVLARVVTTLPSEAAARVRTWAISRYGIEQ</sequence>
<reference evidence="1 2" key="1">
    <citation type="submission" date="2020-08" db="EMBL/GenBank/DDBJ databases">
        <title>Genomic Encyclopedia of Type Strains, Phase IV (KMG-IV): sequencing the most valuable type-strain genomes for metagenomic binning, comparative biology and taxonomic classification.</title>
        <authorList>
            <person name="Goeker M."/>
        </authorList>
    </citation>
    <scope>NUCLEOTIDE SEQUENCE [LARGE SCALE GENOMIC DNA]</scope>
    <source>
        <strain evidence="1 2">YIM 65646</strain>
    </source>
</reference>
<proteinExistence type="predicted"/>
<dbReference type="Proteomes" id="UP000548476">
    <property type="component" value="Unassembled WGS sequence"/>
</dbReference>
<evidence type="ECO:0000313" key="2">
    <source>
        <dbReference type="Proteomes" id="UP000548476"/>
    </source>
</evidence>
<dbReference type="AlphaFoldDB" id="A0A841FQJ4"/>
<keyword evidence="2" id="KW-1185">Reference proteome</keyword>
<dbReference type="RefSeq" id="WP_184792648.1">
    <property type="nucleotide sequence ID" value="NZ_BONT01000089.1"/>
</dbReference>
<name>A0A841FQJ4_9ACTN</name>